<sequence length="89" mass="10441">MACTARWIESQIDDVVLVLLLAFIDPLWRIRMQVYDVINADRHFSQPRWKPSFVARFCQTSPTPLSPRCRIGLSKSQKENEARFLYSLL</sequence>
<comment type="caution">
    <text evidence="1">The sequence shown here is derived from an EMBL/GenBank/DDBJ whole genome shotgun (WGS) entry which is preliminary data.</text>
</comment>
<dbReference type="AlphaFoldDB" id="A0AAD5MD52"/>
<dbReference type="Proteomes" id="UP001196413">
    <property type="component" value="Unassembled WGS sequence"/>
</dbReference>
<keyword evidence="2" id="KW-1185">Reference proteome</keyword>
<name>A0AAD5MD52_PARTN</name>
<gene>
    <name evidence="1" type="ORF">KIN20_013179</name>
</gene>
<accession>A0AAD5MD52</accession>
<reference evidence="1" key="1">
    <citation type="submission" date="2021-06" db="EMBL/GenBank/DDBJ databases">
        <title>Parelaphostrongylus tenuis whole genome reference sequence.</title>
        <authorList>
            <person name="Garwood T.J."/>
            <person name="Larsen P.A."/>
            <person name="Fountain-Jones N.M."/>
            <person name="Garbe J.R."/>
            <person name="Macchietto M.G."/>
            <person name="Kania S.A."/>
            <person name="Gerhold R.W."/>
            <person name="Richards J.E."/>
            <person name="Wolf T.M."/>
        </authorList>
    </citation>
    <scope>NUCLEOTIDE SEQUENCE</scope>
    <source>
        <strain evidence="1">MNPRO001-30</strain>
        <tissue evidence="1">Meninges</tissue>
    </source>
</reference>
<protein>
    <submittedName>
        <fullName evidence="1">Uncharacterized protein</fullName>
    </submittedName>
</protein>
<evidence type="ECO:0000313" key="2">
    <source>
        <dbReference type="Proteomes" id="UP001196413"/>
    </source>
</evidence>
<evidence type="ECO:0000313" key="1">
    <source>
        <dbReference type="EMBL" id="KAJ1355685.1"/>
    </source>
</evidence>
<dbReference type="EMBL" id="JAHQIW010002552">
    <property type="protein sequence ID" value="KAJ1355685.1"/>
    <property type="molecule type" value="Genomic_DNA"/>
</dbReference>
<organism evidence="1 2">
    <name type="scientific">Parelaphostrongylus tenuis</name>
    <name type="common">Meningeal worm</name>
    <dbReference type="NCBI Taxonomy" id="148309"/>
    <lineage>
        <taxon>Eukaryota</taxon>
        <taxon>Metazoa</taxon>
        <taxon>Ecdysozoa</taxon>
        <taxon>Nematoda</taxon>
        <taxon>Chromadorea</taxon>
        <taxon>Rhabditida</taxon>
        <taxon>Rhabditina</taxon>
        <taxon>Rhabditomorpha</taxon>
        <taxon>Strongyloidea</taxon>
        <taxon>Metastrongylidae</taxon>
        <taxon>Parelaphostrongylus</taxon>
    </lineage>
</organism>
<proteinExistence type="predicted"/>